<keyword evidence="1 4" id="KW-0378">Hydrolase</keyword>
<organism evidence="4 5">
    <name type="scientific">Thioalbus denitrificans</name>
    <dbReference type="NCBI Taxonomy" id="547122"/>
    <lineage>
        <taxon>Bacteria</taxon>
        <taxon>Pseudomonadati</taxon>
        <taxon>Pseudomonadota</taxon>
        <taxon>Gammaproteobacteria</taxon>
        <taxon>Chromatiales</taxon>
        <taxon>Ectothiorhodospiraceae</taxon>
        <taxon>Thioalbus</taxon>
    </lineage>
</organism>
<accession>A0A369BZ15</accession>
<keyword evidence="2" id="KW-0464">Manganese</keyword>
<dbReference type="GO" id="GO:0019877">
    <property type="term" value="P:diaminopimelate biosynthetic process"/>
    <property type="evidence" value="ECO:0007669"/>
    <property type="project" value="UniProtKB-ARBA"/>
</dbReference>
<name>A0A369BZ15_9GAMM</name>
<feature type="binding site" evidence="2">
    <location>
        <position position="105"/>
    </location>
    <ligand>
        <name>Mn(2+)</name>
        <dbReference type="ChEBI" id="CHEBI:29035"/>
        <label>2</label>
    </ligand>
</feature>
<dbReference type="RefSeq" id="WP_211314983.1">
    <property type="nucleotide sequence ID" value="NZ_QPJY01000012.1"/>
</dbReference>
<keyword evidence="5" id="KW-1185">Reference proteome</keyword>
<dbReference type="FunFam" id="3.30.70.360:FF:000001">
    <property type="entry name" value="N-acetyldiaminopimelate deacetylase"/>
    <property type="match status" value="1"/>
</dbReference>
<evidence type="ECO:0000259" key="3">
    <source>
        <dbReference type="Pfam" id="PF07687"/>
    </source>
</evidence>
<dbReference type="PANTHER" id="PTHR11014">
    <property type="entry name" value="PEPTIDASE M20 FAMILY MEMBER"/>
    <property type="match status" value="1"/>
</dbReference>
<evidence type="ECO:0000256" key="1">
    <source>
        <dbReference type="ARBA" id="ARBA00022801"/>
    </source>
</evidence>
<feature type="binding site" evidence="2">
    <location>
        <position position="103"/>
    </location>
    <ligand>
        <name>Mn(2+)</name>
        <dbReference type="ChEBI" id="CHEBI:29035"/>
        <label>2</label>
    </ligand>
</feature>
<dbReference type="PANTHER" id="PTHR11014:SF63">
    <property type="entry name" value="METALLOPEPTIDASE, PUTATIVE (AFU_ORTHOLOGUE AFUA_6G09600)-RELATED"/>
    <property type="match status" value="1"/>
</dbReference>
<sequence>MTTDAGERIRTLLPGLIALRHELHAHPETAFEEYRTAARVAEELERCGLEVHTGLAGTGVVGTLRGGAGGRAIGLRADMDALDLEEAGGLPYTSTRPGKMHACGHDGHTTMLLGAARCLAASPEFDGVVHFIFQPAEENVAGGRRMVEEGLFERFPVEAVFGMHNMPGLELGRMGVRSGPVMASADFFELTLTGLGGHGAYPHKARDPILAAAHIITAWQGIVSRQVDPIESAVISVTRIHGGHTTNVIPERVTLAGTTRAFKTEIQDLIEQSMRQLAEGIAAAHGLGARLGYERRYPSTVNSEREANLALEAMLATVGPDNVRTDLPPTMGAEDFGWMLRARPGAYVVIGNGTDGRALHNPGYDFNDAAIPTGVAYWVNLVRHLLPAGGKPEG</sequence>
<dbReference type="NCBIfam" id="TIGR01891">
    <property type="entry name" value="amidohydrolases"/>
    <property type="match status" value="1"/>
</dbReference>
<proteinExistence type="predicted"/>
<dbReference type="Pfam" id="PF07687">
    <property type="entry name" value="M20_dimer"/>
    <property type="match status" value="1"/>
</dbReference>
<dbReference type="EMBL" id="QPJY01000012">
    <property type="protein sequence ID" value="RCX26018.1"/>
    <property type="molecule type" value="Genomic_DNA"/>
</dbReference>
<keyword evidence="2" id="KW-0479">Metal-binding</keyword>
<dbReference type="Pfam" id="PF01546">
    <property type="entry name" value="Peptidase_M20"/>
    <property type="match status" value="1"/>
</dbReference>
<feature type="binding site" evidence="2">
    <location>
        <position position="164"/>
    </location>
    <ligand>
        <name>Mn(2+)</name>
        <dbReference type="ChEBI" id="CHEBI:29035"/>
        <label>2</label>
    </ligand>
</feature>
<evidence type="ECO:0000256" key="2">
    <source>
        <dbReference type="PIRSR" id="PIRSR005962-1"/>
    </source>
</evidence>
<dbReference type="Proteomes" id="UP000252707">
    <property type="component" value="Unassembled WGS sequence"/>
</dbReference>
<evidence type="ECO:0000313" key="4">
    <source>
        <dbReference type="EMBL" id="RCX26018.1"/>
    </source>
</evidence>
<dbReference type="Gene3D" id="3.30.70.360">
    <property type="match status" value="1"/>
</dbReference>
<dbReference type="SUPFAM" id="SSF53187">
    <property type="entry name" value="Zn-dependent exopeptidases"/>
    <property type="match status" value="1"/>
</dbReference>
<dbReference type="CDD" id="cd05666">
    <property type="entry name" value="M20_Acy1-like"/>
    <property type="match status" value="1"/>
</dbReference>
<comment type="cofactor">
    <cofactor evidence="2">
        <name>Mn(2+)</name>
        <dbReference type="ChEBI" id="CHEBI:29035"/>
    </cofactor>
    <text evidence="2">The Mn(2+) ion enhances activity.</text>
</comment>
<dbReference type="InterPro" id="IPR011650">
    <property type="entry name" value="Peptidase_M20_dimer"/>
</dbReference>
<dbReference type="InterPro" id="IPR017439">
    <property type="entry name" value="Amidohydrolase"/>
</dbReference>
<gene>
    <name evidence="4" type="ORF">DFQ59_11221</name>
</gene>
<dbReference type="SUPFAM" id="SSF55031">
    <property type="entry name" value="Bacterial exopeptidase dimerisation domain"/>
    <property type="match status" value="1"/>
</dbReference>
<dbReference type="PIRSF" id="PIRSF005962">
    <property type="entry name" value="Pept_M20D_amidohydro"/>
    <property type="match status" value="1"/>
</dbReference>
<feature type="binding site" evidence="2">
    <location>
        <position position="138"/>
    </location>
    <ligand>
        <name>Mn(2+)</name>
        <dbReference type="ChEBI" id="CHEBI:29035"/>
        <label>2</label>
    </ligand>
</feature>
<dbReference type="GO" id="GO:0050118">
    <property type="term" value="F:N-acetyldiaminopimelate deacetylase activity"/>
    <property type="evidence" value="ECO:0007669"/>
    <property type="project" value="UniProtKB-ARBA"/>
</dbReference>
<feature type="domain" description="Peptidase M20 dimerisation" evidence="3">
    <location>
        <begin position="188"/>
        <end position="279"/>
    </location>
</feature>
<dbReference type="AlphaFoldDB" id="A0A369BZ15"/>
<comment type="caution">
    <text evidence="4">The sequence shown here is derived from an EMBL/GenBank/DDBJ whole genome shotgun (WGS) entry which is preliminary data.</text>
</comment>
<evidence type="ECO:0000313" key="5">
    <source>
        <dbReference type="Proteomes" id="UP000252707"/>
    </source>
</evidence>
<dbReference type="GO" id="GO:0046872">
    <property type="term" value="F:metal ion binding"/>
    <property type="evidence" value="ECO:0007669"/>
    <property type="project" value="UniProtKB-KW"/>
</dbReference>
<dbReference type="Gene3D" id="3.40.630.10">
    <property type="entry name" value="Zn peptidases"/>
    <property type="match status" value="1"/>
</dbReference>
<reference evidence="4 5" key="1">
    <citation type="submission" date="2018-07" db="EMBL/GenBank/DDBJ databases">
        <title>Genomic Encyclopedia of Type Strains, Phase IV (KMG-IV): sequencing the most valuable type-strain genomes for metagenomic binning, comparative biology and taxonomic classification.</title>
        <authorList>
            <person name="Goeker M."/>
        </authorList>
    </citation>
    <scope>NUCLEOTIDE SEQUENCE [LARGE SCALE GENOMIC DNA]</scope>
    <source>
        <strain evidence="4 5">DSM 26407</strain>
    </source>
</reference>
<dbReference type="InterPro" id="IPR036264">
    <property type="entry name" value="Bact_exopeptidase_dim_dom"/>
</dbReference>
<dbReference type="InterPro" id="IPR002933">
    <property type="entry name" value="Peptidase_M20"/>
</dbReference>
<protein>
    <submittedName>
        <fullName evidence="4">Hippurate hydrolase</fullName>
    </submittedName>
</protein>
<feature type="binding site" evidence="2">
    <location>
        <position position="360"/>
    </location>
    <ligand>
        <name>Mn(2+)</name>
        <dbReference type="ChEBI" id="CHEBI:29035"/>
        <label>2</label>
    </ligand>
</feature>